<name>A0A6I4XH34_ENTGA</name>
<evidence type="ECO:0000313" key="3">
    <source>
        <dbReference type="Proteomes" id="UP000439965"/>
    </source>
</evidence>
<gene>
    <name evidence="2" type="ORF">GTI89_12470</name>
</gene>
<sequence>MNKDVYKYSTKKYLHFDKITSFNSKVEKYVYEFEKNPTHSFLPLIFNEINIEKFRDLKDDPENENKSRNGRKVPVKEKNRPIMYASHIDNYIYKHYGLQLNELYNIYVSEKNFDSSVLAYRTNKHGKNNVHFAAEVINFIAEHPNSFVYVGDYTGFFDNLDHEYLKRMINRLYCDNRMPDHQFKIYKSLTKYSYIHKEDINYFVAPDKEIYASRKNSYFASFADFRRFKKMKSHYFSDGKIVVRTNNDEKGIPQGTAISAIYSNIYMLEIDESISSLVNNYGGIYRRYSDDFIIILPDISEELFDSLRQEIENNIFDKTKMSIQKEKTNIMYFDGKVLRRVNAHTMTKLDYLGFVFDGTNVKMREKSITKFYRTAYKLIKKGEIVSRQKRHIGDKMRLTYKRKLYQNYHQLGERTDIKYHYKQREFGTFITYARKSQKIFDILSPMTCNLMAFQIRNHQKNIQRKIRDAEKNL</sequence>
<comment type="caution">
    <text evidence="2">The sequence shown here is derived from an EMBL/GenBank/DDBJ whole genome shotgun (WGS) entry which is preliminary data.</text>
</comment>
<evidence type="ECO:0000313" key="2">
    <source>
        <dbReference type="EMBL" id="MXS26873.1"/>
    </source>
</evidence>
<dbReference type="CDD" id="cd01651">
    <property type="entry name" value="RT_G2_intron"/>
    <property type="match status" value="1"/>
</dbReference>
<feature type="domain" description="Reverse transcriptase" evidence="1">
    <location>
        <begin position="1"/>
        <end position="356"/>
    </location>
</feature>
<dbReference type="Proteomes" id="UP000439965">
    <property type="component" value="Unassembled WGS sequence"/>
</dbReference>
<dbReference type="SUPFAM" id="SSF56672">
    <property type="entry name" value="DNA/RNA polymerases"/>
    <property type="match status" value="1"/>
</dbReference>
<dbReference type="EMBL" id="WVTI01000012">
    <property type="protein sequence ID" value="MXS26873.1"/>
    <property type="molecule type" value="Genomic_DNA"/>
</dbReference>
<evidence type="ECO:0000259" key="1">
    <source>
        <dbReference type="PROSITE" id="PS50878"/>
    </source>
</evidence>
<dbReference type="Pfam" id="PF00078">
    <property type="entry name" value="RVT_1"/>
    <property type="match status" value="1"/>
</dbReference>
<dbReference type="PROSITE" id="PS50878">
    <property type="entry name" value="RT_POL"/>
    <property type="match status" value="1"/>
</dbReference>
<dbReference type="InterPro" id="IPR043502">
    <property type="entry name" value="DNA/RNA_pol_sf"/>
</dbReference>
<organism evidence="2 3">
    <name type="scientific">Enterococcus gallinarum</name>
    <dbReference type="NCBI Taxonomy" id="1353"/>
    <lineage>
        <taxon>Bacteria</taxon>
        <taxon>Bacillati</taxon>
        <taxon>Bacillota</taxon>
        <taxon>Bacilli</taxon>
        <taxon>Lactobacillales</taxon>
        <taxon>Enterococcaceae</taxon>
        <taxon>Enterococcus</taxon>
    </lineage>
</organism>
<reference evidence="2 3" key="1">
    <citation type="submission" date="2019-04" db="EMBL/GenBank/DDBJ databases">
        <title>Step-wise assembly of the neonatal virome modulated by breast feeding.</title>
        <authorList>
            <person name="Liang G."/>
            <person name="Bushman F."/>
        </authorList>
    </citation>
    <scope>NUCLEOTIDE SEQUENCE [LARGE SCALE GENOMIC DNA]</scope>
    <source>
        <strain evidence="2 3">E3404</strain>
    </source>
</reference>
<proteinExistence type="predicted"/>
<accession>A0A6I4XH34</accession>
<dbReference type="AlphaFoldDB" id="A0A6I4XH34"/>
<dbReference type="RefSeq" id="WP_142434919.1">
    <property type="nucleotide sequence ID" value="NZ_CABGIR010000017.1"/>
</dbReference>
<dbReference type="InterPro" id="IPR000477">
    <property type="entry name" value="RT_dom"/>
</dbReference>
<protein>
    <recommendedName>
        <fullName evidence="1">Reverse transcriptase domain-containing protein</fullName>
    </recommendedName>
</protein>